<evidence type="ECO:0000313" key="2">
    <source>
        <dbReference type="EMBL" id="SDX92025.1"/>
    </source>
</evidence>
<keyword evidence="3" id="KW-1185">Reference proteome</keyword>
<gene>
    <name evidence="2" type="ORF">SAMN05421881_101242</name>
</gene>
<evidence type="ECO:0000256" key="1">
    <source>
        <dbReference type="SAM" id="Coils"/>
    </source>
</evidence>
<dbReference type="RefSeq" id="WP_143032288.1">
    <property type="nucleotide sequence ID" value="NZ_FNOY01000012.1"/>
</dbReference>
<proteinExistence type="predicted"/>
<feature type="coiled-coil region" evidence="1">
    <location>
        <begin position="36"/>
        <end position="91"/>
    </location>
</feature>
<dbReference type="OrthoDB" id="8549597at2"/>
<name>A0A1H3FMA9_9PROT</name>
<protein>
    <submittedName>
        <fullName evidence="2">Uncharacterized protein</fullName>
    </submittedName>
</protein>
<dbReference type="AlphaFoldDB" id="A0A1H3FMA9"/>
<dbReference type="EMBL" id="FNOY01000012">
    <property type="protein sequence ID" value="SDX92025.1"/>
    <property type="molecule type" value="Genomic_DNA"/>
</dbReference>
<evidence type="ECO:0000313" key="3">
    <source>
        <dbReference type="Proteomes" id="UP000198640"/>
    </source>
</evidence>
<keyword evidence="1" id="KW-0175">Coiled coil</keyword>
<reference evidence="2 3" key="1">
    <citation type="submission" date="2016-10" db="EMBL/GenBank/DDBJ databases">
        <authorList>
            <person name="de Groot N.N."/>
        </authorList>
    </citation>
    <scope>NUCLEOTIDE SEQUENCE [LARGE SCALE GENOMIC DNA]</scope>
    <source>
        <strain evidence="2 3">Nm1</strain>
    </source>
</reference>
<sequence length="115" mass="13516">MRYLVLILLYWITSSHGLAESLSGLQQQTSYAYEQMRQTELEASKARKEVAAKEERWRYFKRKLAEAEQALQTAQKAALEADENMLAAKKKWDQYSETLYQEWHRQGSSPQESRP</sequence>
<dbReference type="Proteomes" id="UP000198640">
    <property type="component" value="Unassembled WGS sequence"/>
</dbReference>
<organism evidence="2 3">
    <name type="scientific">Nitrosomonas halophila</name>
    <dbReference type="NCBI Taxonomy" id="44576"/>
    <lineage>
        <taxon>Bacteria</taxon>
        <taxon>Pseudomonadati</taxon>
        <taxon>Pseudomonadota</taxon>
        <taxon>Betaproteobacteria</taxon>
        <taxon>Nitrosomonadales</taxon>
        <taxon>Nitrosomonadaceae</taxon>
        <taxon>Nitrosomonas</taxon>
    </lineage>
</organism>
<accession>A0A1H3FMA9</accession>